<sequence>MVGTQRRCLMCLDESDIKAEQRYRRAINLEKANKALDVAKRAERLRLLYKVRFEEDLRAFMLVHKNATTKTDIAKKEKKGNTNNFDEKPKMIINKNFLIQSKNTDNGIPSWAWPASLRNTKKIKSNSLFYTLETKIPLSPTQQSGSNSLYKNIKITKENDRKSVEKLKEDTKQSSNEITKKKNKQKKNRDLVNIAKIAIHQSKINMGKHAPQRPTEKLTTNNNSLRSLHIKPFSWTKLKQYPDGIIQNSEKDVSATSKNLDMKDLPIPGQLEIQPASQLIKKSSNQFNYQMEYNSNLSIQPSISSVRPTELPQGTNKVLTDTLKRTQRMQQILQILMDQKNLDIERDEVASSISPSLLNENDEVEILAKSLTSKSQS</sequence>
<dbReference type="RefSeq" id="XP_067068888.1">
    <property type="nucleotide sequence ID" value="XM_067212615.1"/>
</dbReference>
<evidence type="ECO:0000256" key="1">
    <source>
        <dbReference type="SAM" id="MobiDB-lite"/>
    </source>
</evidence>
<dbReference type="EMBL" id="LRBS01000048">
    <property type="protein sequence ID" value="OII77042.1"/>
    <property type="molecule type" value="Genomic_DNA"/>
</dbReference>
<dbReference type="OrthoDB" id="340433at2759"/>
<evidence type="ECO:0000313" key="2">
    <source>
        <dbReference type="EMBL" id="OII77042.1"/>
    </source>
</evidence>
<comment type="caution">
    <text evidence="2">The sequence shown here is derived from an EMBL/GenBank/DDBJ whole genome shotgun (WGS) entry which is preliminary data.</text>
</comment>
<protein>
    <submittedName>
        <fullName evidence="2">Uncharacterized protein</fullName>
    </submittedName>
</protein>
<dbReference type="GeneID" id="92366569"/>
<proteinExistence type="predicted"/>
<dbReference type="AlphaFoldDB" id="A0A1J4MS30"/>
<accession>A0A1J4MS30</accession>
<gene>
    <name evidence="2" type="ORF">cand_023850</name>
</gene>
<dbReference type="Proteomes" id="UP000186804">
    <property type="component" value="Unassembled WGS sequence"/>
</dbReference>
<reference evidence="2 3" key="1">
    <citation type="submission" date="2016-10" db="EMBL/GenBank/DDBJ databases">
        <title>Reductive evolution of mitochondrial metabolism and differential evolution of invasion-related proteins in Cryptosporidium.</title>
        <authorList>
            <person name="Liu S."/>
            <person name="Roellig D.M."/>
            <person name="Guo Y."/>
            <person name="Li N."/>
            <person name="Frace M.A."/>
            <person name="Tang K."/>
            <person name="Zhang L."/>
            <person name="Feng Y."/>
            <person name="Xiao L."/>
        </authorList>
    </citation>
    <scope>NUCLEOTIDE SEQUENCE [LARGE SCALE GENOMIC DNA]</scope>
    <source>
        <strain evidence="2">30847</strain>
    </source>
</reference>
<organism evidence="2 3">
    <name type="scientific">Cryptosporidium andersoni</name>
    <dbReference type="NCBI Taxonomy" id="117008"/>
    <lineage>
        <taxon>Eukaryota</taxon>
        <taxon>Sar</taxon>
        <taxon>Alveolata</taxon>
        <taxon>Apicomplexa</taxon>
        <taxon>Conoidasida</taxon>
        <taxon>Coccidia</taxon>
        <taxon>Eucoccidiorida</taxon>
        <taxon>Eimeriorina</taxon>
        <taxon>Cryptosporidiidae</taxon>
        <taxon>Cryptosporidium</taxon>
    </lineage>
</organism>
<evidence type="ECO:0000313" key="3">
    <source>
        <dbReference type="Proteomes" id="UP000186804"/>
    </source>
</evidence>
<dbReference type="VEuPathDB" id="CryptoDB:cand_023850"/>
<feature type="region of interest" description="Disordered" evidence="1">
    <location>
        <begin position="164"/>
        <end position="189"/>
    </location>
</feature>
<name>A0A1J4MS30_9CRYT</name>
<keyword evidence="3" id="KW-1185">Reference proteome</keyword>